<evidence type="ECO:0000313" key="2">
    <source>
        <dbReference type="EMBL" id="KAK5992992.1"/>
    </source>
</evidence>
<feature type="domain" description="Cytidyltransferase-like" evidence="1">
    <location>
        <begin position="216"/>
        <end position="407"/>
    </location>
</feature>
<dbReference type="Proteomes" id="UP001338125">
    <property type="component" value="Unassembled WGS sequence"/>
</dbReference>
<dbReference type="EMBL" id="JAVFKD010000012">
    <property type="protein sequence ID" value="KAK5992992.1"/>
    <property type="molecule type" value="Genomic_DNA"/>
</dbReference>
<dbReference type="PANTHER" id="PTHR10695:SF46">
    <property type="entry name" value="BIFUNCTIONAL COENZYME A SYNTHASE-RELATED"/>
    <property type="match status" value="1"/>
</dbReference>
<evidence type="ECO:0000313" key="3">
    <source>
        <dbReference type="Proteomes" id="UP001338125"/>
    </source>
</evidence>
<dbReference type="Gene3D" id="3.40.50.620">
    <property type="entry name" value="HUPs"/>
    <property type="match status" value="1"/>
</dbReference>
<gene>
    <name evidence="2" type="ORF">PT974_06417</name>
</gene>
<dbReference type="SUPFAM" id="SSF52374">
    <property type="entry name" value="Nucleotidylyl transferase"/>
    <property type="match status" value="1"/>
</dbReference>
<proteinExistence type="predicted"/>
<reference evidence="2 3" key="1">
    <citation type="submission" date="2024-01" db="EMBL/GenBank/DDBJ databases">
        <title>Complete genome of Cladobotryum mycophilum ATHUM6906.</title>
        <authorList>
            <person name="Christinaki A.C."/>
            <person name="Myridakis A.I."/>
            <person name="Kouvelis V.N."/>
        </authorList>
    </citation>
    <scope>NUCLEOTIDE SEQUENCE [LARGE SCALE GENOMIC DNA]</scope>
    <source>
        <strain evidence="2 3">ATHUM6906</strain>
    </source>
</reference>
<sequence>MASATAKAAAPSLLLLPPPPQPSTRPALNAAYRAPLKAVLTRLKDELASNPGSTSVLVIAVTTPLLSGPVPKRKSLDWNTAQSLLASFYTLISAICTEVSIDTAGDGSVDARVVLVDHQRKRSYEKNFDGVYEKNSTTVYDLASFATTVYPWKKVFHPSTEAGYELLNAYLALAEGRQTILQSQLVAVEGGLSLSTSTASSPTKENSIAGYSTVCLGGTFDHLHPGHKLLLHAAVLLLAVPEANSKKQSVLIVGITGDELLKNKKYAEELQSWNFRAEQVLLFLSTIFNSPLSNTNTLPETTSPSEDERHATFRDGTVLVRLTIIRDPFGPPIAEEDVDVIAVSGETRSGGQAINDKRAEKGWTPLGVYEIDILDADGVMEDSVESTAATATDGFAAKISSTAIRQRKALEKNKI</sequence>
<comment type="caution">
    <text evidence="2">The sequence shown here is derived from an EMBL/GenBank/DDBJ whole genome shotgun (WGS) entry which is preliminary data.</text>
</comment>
<keyword evidence="3" id="KW-1185">Reference proteome</keyword>
<dbReference type="InterPro" id="IPR014729">
    <property type="entry name" value="Rossmann-like_a/b/a_fold"/>
</dbReference>
<dbReference type="Pfam" id="PF01467">
    <property type="entry name" value="CTP_transf_like"/>
    <property type="match status" value="1"/>
</dbReference>
<organism evidence="2 3">
    <name type="scientific">Cladobotryum mycophilum</name>
    <dbReference type="NCBI Taxonomy" id="491253"/>
    <lineage>
        <taxon>Eukaryota</taxon>
        <taxon>Fungi</taxon>
        <taxon>Dikarya</taxon>
        <taxon>Ascomycota</taxon>
        <taxon>Pezizomycotina</taxon>
        <taxon>Sordariomycetes</taxon>
        <taxon>Hypocreomycetidae</taxon>
        <taxon>Hypocreales</taxon>
        <taxon>Hypocreaceae</taxon>
        <taxon>Cladobotryum</taxon>
    </lineage>
</organism>
<name>A0ABR0SLH7_9HYPO</name>
<dbReference type="PANTHER" id="PTHR10695">
    <property type="entry name" value="DEPHOSPHO-COA KINASE-RELATED"/>
    <property type="match status" value="1"/>
</dbReference>
<evidence type="ECO:0000259" key="1">
    <source>
        <dbReference type="Pfam" id="PF01467"/>
    </source>
</evidence>
<dbReference type="InterPro" id="IPR004821">
    <property type="entry name" value="Cyt_trans-like"/>
</dbReference>
<protein>
    <recommendedName>
        <fullName evidence="1">Cytidyltransferase-like domain-containing protein</fullName>
    </recommendedName>
</protein>
<accession>A0ABR0SLH7</accession>